<keyword evidence="1" id="KW-1133">Transmembrane helix</keyword>
<organism evidence="2 3">
    <name type="scientific">Vitis rotundifolia</name>
    <name type="common">Muscadine grape</name>
    <dbReference type="NCBI Taxonomy" id="103349"/>
    <lineage>
        <taxon>Eukaryota</taxon>
        <taxon>Viridiplantae</taxon>
        <taxon>Streptophyta</taxon>
        <taxon>Embryophyta</taxon>
        <taxon>Tracheophyta</taxon>
        <taxon>Spermatophyta</taxon>
        <taxon>Magnoliopsida</taxon>
        <taxon>eudicotyledons</taxon>
        <taxon>Gunneridae</taxon>
        <taxon>Pentapetalae</taxon>
        <taxon>rosids</taxon>
        <taxon>Vitales</taxon>
        <taxon>Vitaceae</taxon>
        <taxon>Viteae</taxon>
        <taxon>Vitis</taxon>
    </lineage>
</organism>
<keyword evidence="1" id="KW-0812">Transmembrane</keyword>
<dbReference type="Proteomes" id="UP001168098">
    <property type="component" value="Unassembled WGS sequence"/>
</dbReference>
<accession>A0AA38YJM7</accession>
<sequence length="130" mass="14941">MNLTTFIFFFKDSKNILLLIEIWKYKKKKKKKDLSLSYLLCMLMLDGHNGIFGPMFIMILCLVYMQKATPVVHEETGPSEANIFSSKFIIDPNQAPANEVKPIAGLQKIFWFRLLHEGDVQDATSEPVDI</sequence>
<reference evidence="2 3" key="1">
    <citation type="journal article" date="2023" name="BMC Biotechnol.">
        <title>Vitis rotundifolia cv Carlos genome sequencing.</title>
        <authorList>
            <person name="Huff M."/>
            <person name="Hulse-Kemp A."/>
            <person name="Scheffler B."/>
            <person name="Youngblood R."/>
            <person name="Simpson S."/>
            <person name="Babiker E."/>
            <person name="Staton M."/>
        </authorList>
    </citation>
    <scope>NUCLEOTIDE SEQUENCE [LARGE SCALE GENOMIC DNA]</scope>
    <source>
        <tissue evidence="2">Leaf</tissue>
    </source>
</reference>
<evidence type="ECO:0000313" key="3">
    <source>
        <dbReference type="Proteomes" id="UP001168098"/>
    </source>
</evidence>
<comment type="caution">
    <text evidence="2">The sequence shown here is derived from an EMBL/GenBank/DDBJ whole genome shotgun (WGS) entry which is preliminary data.</text>
</comment>
<dbReference type="EMBL" id="JARBHA010000019">
    <property type="protein sequence ID" value="KAJ9671686.1"/>
    <property type="molecule type" value="Genomic_DNA"/>
</dbReference>
<keyword evidence="3" id="KW-1185">Reference proteome</keyword>
<feature type="transmembrane region" description="Helical" evidence="1">
    <location>
        <begin position="36"/>
        <end position="65"/>
    </location>
</feature>
<protein>
    <submittedName>
        <fullName evidence="2">Uncharacterized protein</fullName>
    </submittedName>
</protein>
<gene>
    <name evidence="2" type="ORF">PVL29_025413</name>
</gene>
<dbReference type="AlphaFoldDB" id="A0AA38YJM7"/>
<keyword evidence="1" id="KW-0472">Membrane</keyword>
<evidence type="ECO:0000256" key="1">
    <source>
        <dbReference type="SAM" id="Phobius"/>
    </source>
</evidence>
<proteinExistence type="predicted"/>
<evidence type="ECO:0000313" key="2">
    <source>
        <dbReference type="EMBL" id="KAJ9671686.1"/>
    </source>
</evidence>
<name>A0AA38YJM7_VITRO</name>